<dbReference type="InterPro" id="IPR007037">
    <property type="entry name" value="SIP_rossman_dom"/>
</dbReference>
<sequence>MTRTEIANQAYKIDILEHLNEDHAAELLEIAQAFCHSTVQVVTLRDLFAEGALVEADGTEYFVPFNLGGDDLHEKVEYLAYSAKVKLGKPLHAKANHYFEVLENERITPNMCRLTLKSEVALPENEPGFAWDFALKTLAQAPNNVAKNATKLTACGQLWQRLYWWGLKFLPSEKRERILHSFHKDRRYYTLRKAFKSGDKPFSDLAWVDIFLHGETHGGTWAKNLQKGDLIYACAEYHENTDHLHSGQAVLIADEISLPTVADLLEQWKNSVPPVVICLTADQHEQAYLLDEMLPQSSQIHRLVGQQSAEKIINILKSLPHIDNVWGAFEHHTAKAVRLYLRNERGLSAKQNRVKGYWIDSI</sequence>
<dbReference type="Proteomes" id="UP001221909">
    <property type="component" value="Unassembled WGS sequence"/>
</dbReference>
<evidence type="ECO:0000313" key="4">
    <source>
        <dbReference type="Proteomes" id="UP001221909"/>
    </source>
</evidence>
<dbReference type="Gene3D" id="3.40.50.80">
    <property type="entry name" value="Nucleotide-binding domain of ferredoxin-NADP reductase (FNR) module"/>
    <property type="match status" value="1"/>
</dbReference>
<dbReference type="Pfam" id="PF04954">
    <property type="entry name" value="SIP"/>
    <property type="match status" value="1"/>
</dbReference>
<dbReference type="InterPro" id="IPR019595">
    <property type="entry name" value="DUF2470"/>
</dbReference>
<dbReference type="RefSeq" id="WP_273749755.1">
    <property type="nucleotide sequence ID" value="NZ_JAQSJE010000005.1"/>
</dbReference>
<dbReference type="CDD" id="cd06193">
    <property type="entry name" value="siderophore_interacting"/>
    <property type="match status" value="1"/>
</dbReference>
<dbReference type="EMBL" id="JAQSJE010000005">
    <property type="protein sequence ID" value="MDD0824063.1"/>
    <property type="molecule type" value="Genomic_DNA"/>
</dbReference>
<dbReference type="PANTHER" id="PTHR30157">
    <property type="entry name" value="FERRIC REDUCTASE, NADPH-DEPENDENT"/>
    <property type="match status" value="1"/>
</dbReference>
<dbReference type="Pfam" id="PF10615">
    <property type="entry name" value="DUF2470"/>
    <property type="match status" value="1"/>
</dbReference>
<dbReference type="Gene3D" id="3.20.180.10">
    <property type="entry name" value="PNP-oxidase-like"/>
    <property type="match status" value="1"/>
</dbReference>
<comment type="caution">
    <text evidence="3">The sequence shown here is derived from an EMBL/GenBank/DDBJ whole genome shotgun (WGS) entry which is preliminary data.</text>
</comment>
<proteinExistence type="predicted"/>
<dbReference type="InterPro" id="IPR039374">
    <property type="entry name" value="SIP_fam"/>
</dbReference>
<feature type="domain" description="DUF2470" evidence="2">
    <location>
        <begin position="14"/>
        <end position="66"/>
    </location>
</feature>
<protein>
    <submittedName>
        <fullName evidence="3">SIP domain-containing protein</fullName>
    </submittedName>
</protein>
<accession>A0ABT5MT93</accession>
<dbReference type="InterPro" id="IPR037119">
    <property type="entry name" value="Haem_oxidase_HugZ-like_sf"/>
</dbReference>
<dbReference type="PANTHER" id="PTHR30157:SF0">
    <property type="entry name" value="NADPH-DEPENDENT FERRIC-CHELATE REDUCTASE"/>
    <property type="match status" value="1"/>
</dbReference>
<dbReference type="Gene3D" id="2.40.30.10">
    <property type="entry name" value="Translation factors"/>
    <property type="match status" value="1"/>
</dbReference>
<feature type="domain" description="SIP-like Rossmann fold" evidence="1">
    <location>
        <begin position="248"/>
        <end position="359"/>
    </location>
</feature>
<dbReference type="InterPro" id="IPR039261">
    <property type="entry name" value="FNR_nucleotide-bd"/>
</dbReference>
<name>A0ABT5MT93_9PAST</name>
<reference evidence="3 4" key="1">
    <citation type="submission" date="2023-02" db="EMBL/GenBank/DDBJ databases">
        <title>Mannheimia cairiniae sp. nov., a novel species of Mannheimia obtained from moscovy ducks (Cairina moschata) and reclassification of Mannheimia ovis as heterotypic synonym of Mannheimia pernigra.</title>
        <authorList>
            <person name="Christensen H."/>
        </authorList>
    </citation>
    <scope>NUCLEOTIDE SEQUENCE [LARGE SCALE GENOMIC DNA]</scope>
    <source>
        <strain evidence="3 4">AT1</strain>
    </source>
</reference>
<evidence type="ECO:0000259" key="1">
    <source>
        <dbReference type="Pfam" id="PF04954"/>
    </source>
</evidence>
<evidence type="ECO:0000313" key="3">
    <source>
        <dbReference type="EMBL" id="MDD0824063.1"/>
    </source>
</evidence>
<evidence type="ECO:0000259" key="2">
    <source>
        <dbReference type="Pfam" id="PF10615"/>
    </source>
</evidence>
<keyword evidence="4" id="KW-1185">Reference proteome</keyword>
<gene>
    <name evidence="3" type="ORF">PTQ27_06240</name>
</gene>
<organism evidence="3 4">
    <name type="scientific">Mannheimia cairinae</name>
    <dbReference type="NCBI Taxonomy" id="3025936"/>
    <lineage>
        <taxon>Bacteria</taxon>
        <taxon>Pseudomonadati</taxon>
        <taxon>Pseudomonadota</taxon>
        <taxon>Gammaproteobacteria</taxon>
        <taxon>Pasteurellales</taxon>
        <taxon>Pasteurellaceae</taxon>
        <taxon>Mannheimia</taxon>
    </lineage>
</organism>